<gene>
    <name evidence="1" type="ORF">B0H66DRAFT_598818</name>
</gene>
<dbReference type="Proteomes" id="UP001283341">
    <property type="component" value="Unassembled WGS sequence"/>
</dbReference>
<reference evidence="1" key="2">
    <citation type="submission" date="2023-06" db="EMBL/GenBank/DDBJ databases">
        <authorList>
            <consortium name="Lawrence Berkeley National Laboratory"/>
            <person name="Haridas S."/>
            <person name="Hensen N."/>
            <person name="Bonometti L."/>
            <person name="Westerberg I."/>
            <person name="Brannstrom I.O."/>
            <person name="Guillou S."/>
            <person name="Cros-Aarteil S."/>
            <person name="Calhoun S."/>
            <person name="Kuo A."/>
            <person name="Mondo S."/>
            <person name="Pangilinan J."/>
            <person name="Riley R."/>
            <person name="Labutti K."/>
            <person name="Andreopoulos B."/>
            <person name="Lipzen A."/>
            <person name="Chen C."/>
            <person name="Yanf M."/>
            <person name="Daum C."/>
            <person name="Ng V."/>
            <person name="Clum A."/>
            <person name="Steindorff A."/>
            <person name="Ohm R."/>
            <person name="Martin F."/>
            <person name="Silar P."/>
            <person name="Natvig D."/>
            <person name="Lalanne C."/>
            <person name="Gautier V."/>
            <person name="Ament-Velasquez S.L."/>
            <person name="Kruys A."/>
            <person name="Hutchinson M.I."/>
            <person name="Powell A.J."/>
            <person name="Barry K."/>
            <person name="Miller A.N."/>
            <person name="Grigoriev I.V."/>
            <person name="Debuchy R."/>
            <person name="Gladieux P."/>
            <person name="Thoren M.H."/>
            <person name="Johannesson H."/>
        </authorList>
    </citation>
    <scope>NUCLEOTIDE SEQUENCE</scope>
    <source>
        <strain evidence="1">CBS 118394</strain>
    </source>
</reference>
<dbReference type="AlphaFoldDB" id="A0AAE0IU51"/>
<name>A0AAE0IU51_9PEZI</name>
<comment type="caution">
    <text evidence="1">The sequence shown here is derived from an EMBL/GenBank/DDBJ whole genome shotgun (WGS) entry which is preliminary data.</text>
</comment>
<protein>
    <submittedName>
        <fullName evidence="1">Uncharacterized protein</fullName>
    </submittedName>
</protein>
<dbReference type="EMBL" id="JAUEDM010000001">
    <property type="protein sequence ID" value="KAK3331331.1"/>
    <property type="molecule type" value="Genomic_DNA"/>
</dbReference>
<sequence length="534" mass="59664">MANQQMNGVDILVRNWAELTFTPLTPVIHGGLLEDDPLSPIETYPFEHTYTIAQTAGSSRTSAFLSFKLDNQDQMLVIWVSMVPGVGIFPREQELNDELLEKLSDPESSAKAHGFDTLTLWDVKIPEGVKPIWILAAVQIDDQATDDSHPYALSMTGNVGVEVFIRDPELYARSLEVVEDVGEDAPWPYKIAAGPGQQVGQPAHENITLAALIQSGFIKPTTYNDVIGGFSLKIGDPDTWEFIRGVFWNDDPACALFNDDTNNNGNFAWGADWGSGFKFNFGVFRDNIIRRSHFGDLQFLHAMGSKVGESPSITRRNILLWLEVMYKLACGNQGISWNDRIDSKLGALFNDNTSPQGSSTFRALILGKTTRYTNVLLDRRAIGSCFHVIQDSYALGHCLRRVENRHQMVWADYKAPGAVAWVTGFFKKAPKIVSFPADSPGRFKEILNFHSYEGQSERHDMYDIVQKGTSLDASNVNSFNTLLGARDAIDKCSELVKFWQSRASWDDVVRPYFEEVFALSPQATPSNNKVDEDI</sequence>
<organism evidence="1 2">
    <name type="scientific">Apodospora peruviana</name>
    <dbReference type="NCBI Taxonomy" id="516989"/>
    <lineage>
        <taxon>Eukaryota</taxon>
        <taxon>Fungi</taxon>
        <taxon>Dikarya</taxon>
        <taxon>Ascomycota</taxon>
        <taxon>Pezizomycotina</taxon>
        <taxon>Sordariomycetes</taxon>
        <taxon>Sordariomycetidae</taxon>
        <taxon>Sordariales</taxon>
        <taxon>Lasiosphaeriaceae</taxon>
        <taxon>Apodospora</taxon>
    </lineage>
</organism>
<proteinExistence type="predicted"/>
<reference evidence="1" key="1">
    <citation type="journal article" date="2023" name="Mol. Phylogenet. Evol.">
        <title>Genome-scale phylogeny and comparative genomics of the fungal order Sordariales.</title>
        <authorList>
            <person name="Hensen N."/>
            <person name="Bonometti L."/>
            <person name="Westerberg I."/>
            <person name="Brannstrom I.O."/>
            <person name="Guillou S."/>
            <person name="Cros-Aarteil S."/>
            <person name="Calhoun S."/>
            <person name="Haridas S."/>
            <person name="Kuo A."/>
            <person name="Mondo S."/>
            <person name="Pangilinan J."/>
            <person name="Riley R."/>
            <person name="LaButti K."/>
            <person name="Andreopoulos B."/>
            <person name="Lipzen A."/>
            <person name="Chen C."/>
            <person name="Yan M."/>
            <person name="Daum C."/>
            <person name="Ng V."/>
            <person name="Clum A."/>
            <person name="Steindorff A."/>
            <person name="Ohm R.A."/>
            <person name="Martin F."/>
            <person name="Silar P."/>
            <person name="Natvig D.O."/>
            <person name="Lalanne C."/>
            <person name="Gautier V."/>
            <person name="Ament-Velasquez S.L."/>
            <person name="Kruys A."/>
            <person name="Hutchinson M.I."/>
            <person name="Powell A.J."/>
            <person name="Barry K."/>
            <person name="Miller A.N."/>
            <person name="Grigoriev I.V."/>
            <person name="Debuchy R."/>
            <person name="Gladieux P."/>
            <person name="Hiltunen Thoren M."/>
            <person name="Johannesson H."/>
        </authorList>
    </citation>
    <scope>NUCLEOTIDE SEQUENCE</scope>
    <source>
        <strain evidence="1">CBS 118394</strain>
    </source>
</reference>
<keyword evidence="2" id="KW-1185">Reference proteome</keyword>
<evidence type="ECO:0000313" key="1">
    <source>
        <dbReference type="EMBL" id="KAK3331331.1"/>
    </source>
</evidence>
<accession>A0AAE0IU51</accession>
<evidence type="ECO:0000313" key="2">
    <source>
        <dbReference type="Proteomes" id="UP001283341"/>
    </source>
</evidence>